<feature type="transmembrane region" description="Helical" evidence="6">
    <location>
        <begin position="9"/>
        <end position="26"/>
    </location>
</feature>
<keyword evidence="4 6" id="KW-1133">Transmembrane helix</keyword>
<sequence>MKDKKQNKFQQAFILILLFIVLMGFIGMIKEFLVALVLAAIFAGLLYPFYNKILLYFKNRSVLAASTVIIVSILAIGFPLAILTGMITNEAIYFSQKTTPIVKEILDDKFSLSKQLPSWLPLQDKFGSINETILKKASDATNAIGSWLVSSLSSATKGTAGFLMSLFIMFYAMFYFLINGKKLLDSFSSLLPLSKKDYDELMNRGLMVTKASLKGIIIIGFIQALLVTLGFWVIGFNAAVFWGSVVFILSAIPGLGAPIVWVPAVIYLILTGSIGWGIALTIWGIIVVGLVDNLLRPWIVGNDSKLPDLVILISILGGIATFGPVGIILGPVIAALLDTVLNIYKKSFK</sequence>
<reference evidence="8 9" key="1">
    <citation type="submission" date="2017-09" db="EMBL/GenBank/DDBJ databases">
        <title>Arcobacter canalis sp. nov., a new species isolated from a water canal contaminated with urban sewage.</title>
        <authorList>
            <person name="Perez-Cataluna A."/>
            <person name="Salas-Masso N."/>
            <person name="Figueras M.J."/>
        </authorList>
    </citation>
    <scope>NUCLEOTIDE SEQUENCE [LARGE SCALE GENOMIC DNA]</scope>
    <source>
        <strain evidence="8 9">F98-3</strain>
    </source>
</reference>
<evidence type="ECO:0000313" key="7">
    <source>
        <dbReference type="EMBL" id="AXX92773.1"/>
    </source>
</evidence>
<keyword evidence="9" id="KW-1185">Reference proteome</keyword>
<feature type="transmembrane region" description="Helical" evidence="6">
    <location>
        <begin position="32"/>
        <end position="50"/>
    </location>
</feature>
<dbReference type="PANTHER" id="PTHR21716:SF4">
    <property type="entry name" value="TRANSMEMBRANE PROTEIN 245"/>
    <property type="match status" value="1"/>
</dbReference>
<evidence type="ECO:0000256" key="5">
    <source>
        <dbReference type="ARBA" id="ARBA00023136"/>
    </source>
</evidence>
<protein>
    <submittedName>
        <fullName evidence="8">AI-2E family transporter</fullName>
    </submittedName>
    <submittedName>
        <fullName evidence="7">Autoinducer 2 (AI-2E family) transporter</fullName>
    </submittedName>
</protein>
<gene>
    <name evidence="7" type="ORF">AMOL_1809</name>
    <name evidence="8" type="ORF">CPU12_02780</name>
</gene>
<accession>A0A2G1DKZ5</accession>
<dbReference type="InterPro" id="IPR002549">
    <property type="entry name" value="AI-2E-like"/>
</dbReference>
<evidence type="ECO:0000256" key="1">
    <source>
        <dbReference type="ARBA" id="ARBA00004141"/>
    </source>
</evidence>
<feature type="transmembrane region" description="Helical" evidence="6">
    <location>
        <begin position="311"/>
        <end position="337"/>
    </location>
</feature>
<feature type="transmembrane region" description="Helical" evidence="6">
    <location>
        <begin position="211"/>
        <end position="234"/>
    </location>
</feature>
<keyword evidence="5 6" id="KW-0472">Membrane</keyword>
<feature type="transmembrane region" description="Helical" evidence="6">
    <location>
        <begin position="240"/>
        <end position="261"/>
    </location>
</feature>
<dbReference type="Proteomes" id="UP000262712">
    <property type="component" value="Chromosome"/>
</dbReference>
<dbReference type="EMBL" id="NXFY01000002">
    <property type="protein sequence ID" value="PHO19185.1"/>
    <property type="molecule type" value="Genomic_DNA"/>
</dbReference>
<evidence type="ECO:0000256" key="6">
    <source>
        <dbReference type="SAM" id="Phobius"/>
    </source>
</evidence>
<dbReference type="KEGG" id="amol:AMOL_1809"/>
<evidence type="ECO:0000313" key="10">
    <source>
        <dbReference type="Proteomes" id="UP000262712"/>
    </source>
</evidence>
<evidence type="ECO:0000256" key="2">
    <source>
        <dbReference type="ARBA" id="ARBA00009773"/>
    </source>
</evidence>
<reference evidence="7 10" key="2">
    <citation type="submission" date="2018-08" db="EMBL/GenBank/DDBJ databases">
        <title>Complete genome of the Arcobacter molluscorum type strain LMG 25693.</title>
        <authorList>
            <person name="Miller W.G."/>
            <person name="Yee E."/>
            <person name="Bono J.L."/>
        </authorList>
    </citation>
    <scope>NUCLEOTIDE SEQUENCE [LARGE SCALE GENOMIC DNA]</scope>
    <source>
        <strain evidence="7 10">CECT 7696</strain>
    </source>
</reference>
<dbReference type="PANTHER" id="PTHR21716">
    <property type="entry name" value="TRANSMEMBRANE PROTEIN"/>
    <property type="match status" value="1"/>
</dbReference>
<dbReference type="GO" id="GO:0016020">
    <property type="term" value="C:membrane"/>
    <property type="evidence" value="ECO:0007669"/>
    <property type="project" value="UniProtKB-SubCell"/>
</dbReference>
<organism evidence="8 9">
    <name type="scientific">Malaciobacter molluscorum LMG 25693</name>
    <dbReference type="NCBI Taxonomy" id="870501"/>
    <lineage>
        <taxon>Bacteria</taxon>
        <taxon>Pseudomonadati</taxon>
        <taxon>Campylobacterota</taxon>
        <taxon>Epsilonproteobacteria</taxon>
        <taxon>Campylobacterales</taxon>
        <taxon>Arcobacteraceae</taxon>
        <taxon>Malaciobacter</taxon>
    </lineage>
</organism>
<dbReference type="Pfam" id="PF01594">
    <property type="entry name" value="AI-2E_transport"/>
    <property type="match status" value="1"/>
</dbReference>
<dbReference type="Proteomes" id="UP000221222">
    <property type="component" value="Unassembled WGS sequence"/>
</dbReference>
<feature type="transmembrane region" description="Helical" evidence="6">
    <location>
        <begin position="268"/>
        <end position="291"/>
    </location>
</feature>
<keyword evidence="3 6" id="KW-0812">Transmembrane</keyword>
<evidence type="ECO:0000313" key="9">
    <source>
        <dbReference type="Proteomes" id="UP000221222"/>
    </source>
</evidence>
<evidence type="ECO:0000256" key="3">
    <source>
        <dbReference type="ARBA" id="ARBA00022692"/>
    </source>
</evidence>
<dbReference type="AlphaFoldDB" id="A0A2G1DKZ5"/>
<evidence type="ECO:0000313" key="8">
    <source>
        <dbReference type="EMBL" id="PHO19185.1"/>
    </source>
</evidence>
<dbReference type="RefSeq" id="WP_099341545.1">
    <property type="nucleotide sequence ID" value="NZ_CP032098.1"/>
</dbReference>
<evidence type="ECO:0000256" key="4">
    <source>
        <dbReference type="ARBA" id="ARBA00022989"/>
    </source>
</evidence>
<feature type="transmembrane region" description="Helical" evidence="6">
    <location>
        <begin position="62"/>
        <end position="87"/>
    </location>
</feature>
<proteinExistence type="inferred from homology"/>
<comment type="similarity">
    <text evidence="2">Belongs to the autoinducer-2 exporter (AI-2E) (TC 2.A.86) family.</text>
</comment>
<comment type="subcellular location">
    <subcellularLocation>
        <location evidence="1">Membrane</location>
        <topology evidence="1">Multi-pass membrane protein</topology>
    </subcellularLocation>
</comment>
<feature type="transmembrane region" description="Helical" evidence="6">
    <location>
        <begin position="160"/>
        <end position="178"/>
    </location>
</feature>
<dbReference type="EMBL" id="CP032098">
    <property type="protein sequence ID" value="AXX92773.1"/>
    <property type="molecule type" value="Genomic_DNA"/>
</dbReference>
<name>A0A2G1DKZ5_9BACT</name>